<reference evidence="2 3" key="1">
    <citation type="submission" date="2017-04" db="EMBL/GenBank/DDBJ databases">
        <authorList>
            <person name="Afonso C.L."/>
            <person name="Miller P.J."/>
            <person name="Scott M.A."/>
            <person name="Spackman E."/>
            <person name="Goraichik I."/>
            <person name="Dimitrov K.M."/>
            <person name="Suarez D.L."/>
            <person name="Swayne D.E."/>
        </authorList>
    </citation>
    <scope>NUCLEOTIDE SEQUENCE [LARGE SCALE GENOMIC DNA]</scope>
</reference>
<keyword evidence="3" id="KW-1185">Reference proteome</keyword>
<organism evidence="2 3">
    <name type="scientific">Erwinia phage vB_EamM_Y3</name>
    <dbReference type="NCBI Taxonomy" id="1983553"/>
    <lineage>
        <taxon>Viruses</taxon>
        <taxon>Duplodnaviria</taxon>
        <taxon>Heunggongvirae</taxon>
        <taxon>Uroviricota</taxon>
        <taxon>Caudoviricetes</taxon>
        <taxon>Sasquatchvirus</taxon>
        <taxon>Sasquatchvirus Y3</taxon>
    </lineage>
</organism>
<dbReference type="Proteomes" id="UP000240568">
    <property type="component" value="Segment"/>
</dbReference>
<sequence length="230" mass="25908">MRTLKRINIGSDTNFFALNAIVVPVAAIYMDVTMTESGKELKLPVRVDPNVSPEAMSIFVEYKLDIPVLACHPISDTEFYTEIGFTSVNARRFNLEHRGVSPIAYMGMLPDVTESDVGDKRYVAPLSVYQLPERTDIPKPFSKVRRYGAVLRTDYLHTPLLDAIDDETWAARLLEPTGMMWSEFLEGATNGRFTPADDLSECFGDLDAEFVPESDLKYLVGLKVKNRMKD</sequence>
<keyword evidence="1" id="KW-0812">Transmembrane</keyword>
<name>A0A2H4IBP0_9CAUD</name>
<evidence type="ECO:0000256" key="1">
    <source>
        <dbReference type="SAM" id="Phobius"/>
    </source>
</evidence>
<evidence type="ECO:0000313" key="3">
    <source>
        <dbReference type="Proteomes" id="UP000240568"/>
    </source>
</evidence>
<protein>
    <submittedName>
        <fullName evidence="2">Putative membrane protein</fullName>
    </submittedName>
</protein>
<keyword evidence="1" id="KW-1133">Transmembrane helix</keyword>
<gene>
    <name evidence="2" type="ORF">Y3_304</name>
</gene>
<keyword evidence="1" id="KW-0472">Membrane</keyword>
<accession>A0A2H4IBP0</accession>
<feature type="transmembrane region" description="Helical" evidence="1">
    <location>
        <begin position="12"/>
        <end position="30"/>
    </location>
</feature>
<proteinExistence type="predicted"/>
<evidence type="ECO:0000313" key="2">
    <source>
        <dbReference type="EMBL" id="ARW58944.1"/>
    </source>
</evidence>
<dbReference type="EMBL" id="KY984068">
    <property type="protein sequence ID" value="ARW58944.1"/>
    <property type="molecule type" value="Genomic_DNA"/>
</dbReference>